<feature type="compositionally biased region" description="Basic and acidic residues" evidence="1">
    <location>
        <begin position="61"/>
        <end position="73"/>
    </location>
</feature>
<dbReference type="EMBL" id="KI546090">
    <property type="protein sequence ID" value="EST45606.1"/>
    <property type="molecule type" value="Genomic_DNA"/>
</dbReference>
<evidence type="ECO:0000313" key="7">
    <source>
        <dbReference type="Proteomes" id="UP000018208"/>
    </source>
</evidence>
<dbReference type="EMBL" id="AUWU02000001">
    <property type="protein sequence ID" value="KAH0577106.1"/>
    <property type="molecule type" value="Genomic_DNA"/>
</dbReference>
<reference evidence="5" key="2">
    <citation type="submission" date="2020-12" db="EMBL/GenBank/DDBJ databases">
        <title>New Spironucleus salmonicida genome in near-complete chromosomes.</title>
        <authorList>
            <person name="Xu F."/>
            <person name="Kurt Z."/>
            <person name="Jimenez-Gonzalez A."/>
            <person name="Astvaldsson A."/>
            <person name="Andersson J.O."/>
            <person name="Svard S.G."/>
        </authorList>
    </citation>
    <scope>NUCLEOTIDE SEQUENCE</scope>
    <source>
        <strain evidence="5">ATCC 50377</strain>
    </source>
</reference>
<dbReference type="Pfam" id="PF00011">
    <property type="entry name" value="HSP20"/>
    <property type="match status" value="1"/>
</dbReference>
<evidence type="ECO:0000313" key="5">
    <source>
        <dbReference type="EMBL" id="KAH0577100.1"/>
    </source>
</evidence>
<evidence type="ECO:0000259" key="2">
    <source>
        <dbReference type="Pfam" id="PF00011"/>
    </source>
</evidence>
<dbReference type="InterPro" id="IPR008978">
    <property type="entry name" value="HSP20-like_chaperone"/>
</dbReference>
<evidence type="ECO:0000313" key="3">
    <source>
        <dbReference type="EMBL" id="EST45601.1"/>
    </source>
</evidence>
<dbReference type="EMBL" id="KI546090">
    <property type="protein sequence ID" value="EST45601.1"/>
    <property type="molecule type" value="Genomic_DNA"/>
</dbReference>
<name>V6LPG3_9EUKA</name>
<reference evidence="4 5" key="1">
    <citation type="journal article" date="2014" name="PLoS Genet.">
        <title>The Genome of Spironucleus salmonicida Highlights a Fish Pathogen Adapted to Fluctuating Environments.</title>
        <authorList>
            <person name="Xu F."/>
            <person name="Jerlstrom-Hultqvist J."/>
            <person name="Einarsson E."/>
            <person name="Astvaldsson A."/>
            <person name="Svard S.G."/>
            <person name="Andersson J.O."/>
        </authorList>
    </citation>
    <scope>NUCLEOTIDE SEQUENCE</scope>
    <source>
        <strain evidence="5">ATCC 50377</strain>
    </source>
</reference>
<protein>
    <submittedName>
        <fullName evidence="4">Hsp20/alpha crystallin family protein</fullName>
    </submittedName>
</protein>
<dbReference type="SUPFAM" id="SSF49764">
    <property type="entry name" value="HSP20-like chaperones"/>
    <property type="match status" value="1"/>
</dbReference>
<dbReference type="EMBL" id="AUWU02000001">
    <property type="protein sequence ID" value="KAH0577100.1"/>
    <property type="molecule type" value="Genomic_DNA"/>
</dbReference>
<keyword evidence="7" id="KW-1185">Reference proteome</keyword>
<evidence type="ECO:0000313" key="6">
    <source>
        <dbReference type="EMBL" id="KAH0577106.1"/>
    </source>
</evidence>
<organism evidence="4">
    <name type="scientific">Spironucleus salmonicida</name>
    <dbReference type="NCBI Taxonomy" id="348837"/>
    <lineage>
        <taxon>Eukaryota</taxon>
        <taxon>Metamonada</taxon>
        <taxon>Diplomonadida</taxon>
        <taxon>Hexamitidae</taxon>
        <taxon>Hexamitinae</taxon>
        <taxon>Spironucleus</taxon>
    </lineage>
</organism>
<dbReference type="CDD" id="cd06464">
    <property type="entry name" value="ACD_sHsps-like"/>
    <property type="match status" value="1"/>
</dbReference>
<dbReference type="VEuPathDB" id="GiardiaDB:SS50377_20456"/>
<proteinExistence type="predicted"/>
<dbReference type="VEuPathDB" id="GiardiaDB:SS50377_20450"/>
<dbReference type="InterPro" id="IPR002068">
    <property type="entry name" value="A-crystallin/Hsp20_dom"/>
</dbReference>
<dbReference type="Proteomes" id="UP000018208">
    <property type="component" value="Unassembled WGS sequence"/>
</dbReference>
<feature type="compositionally biased region" description="Basic and acidic residues" evidence="1">
    <location>
        <begin position="45"/>
        <end position="54"/>
    </location>
</feature>
<evidence type="ECO:0000313" key="4">
    <source>
        <dbReference type="EMBL" id="EST45606.1"/>
    </source>
</evidence>
<evidence type="ECO:0000256" key="1">
    <source>
        <dbReference type="SAM" id="MobiDB-lite"/>
    </source>
</evidence>
<gene>
    <name evidence="3" type="ORF">SS50377_14449</name>
    <name evidence="4" type="ORF">SS50377_14460</name>
    <name evidence="5" type="ORF">SS50377_20450</name>
    <name evidence="6" type="ORF">SS50377_20456</name>
</gene>
<feature type="domain" description="SHSP" evidence="2">
    <location>
        <begin position="178"/>
        <end position="213"/>
    </location>
</feature>
<feature type="region of interest" description="Disordered" evidence="1">
    <location>
        <begin position="26"/>
        <end position="73"/>
    </location>
</feature>
<dbReference type="AlphaFoldDB" id="V6LPG3"/>
<accession>V6LPG3</accession>
<sequence length="221" mass="25259">MFGLFGNNYDDSYDYQYAIEQQQARQRRAEAHRGKQAQQELYQRQQEEHLRRQEQQSARAYEQHRAQREREEKARRMAQREEALQHLFTALPSQPNRFDQGTIQNGTEALTPGAAFKTYDSQNKATGSQMRACDAASQQTLRRSGDEYCATVPASSRAATRVRADAQGTLEVTADGRVHRFQLPEFADRSSIRAAFADGCLTVRLAVPEDPREDVFLVQVE</sequence>